<name>A0A0B3VF30_FRATU</name>
<sequence>MIKGGDAIEVKKTQSANSSLALNSSYPKADLRSSSQMITNECRACEDWDIKKLIYCVGHTDDSELKSLWMVYGSIYAAKQETYERIRNTISDGIKEVPDVVFSETKELGRVNKVDPLGITNLRIRGMWQIENPRKVFDYLHAQGSNKFELICIIPLANYQKIPDNSRNSFEKLKVDGLNVEDKKVRDPNNPAKLIDCKLVKFII</sequence>
<dbReference type="AlphaFoldDB" id="A0A0B3VF30"/>
<organism evidence="1">
    <name type="scientific">Francisella tularensis subsp. holarctica</name>
    <dbReference type="NCBI Taxonomy" id="119857"/>
    <lineage>
        <taxon>Bacteria</taxon>
        <taxon>Pseudomonadati</taxon>
        <taxon>Pseudomonadota</taxon>
        <taxon>Gammaproteobacteria</taxon>
        <taxon>Thiotrichales</taxon>
        <taxon>Francisellaceae</taxon>
        <taxon>Francisella</taxon>
    </lineage>
</organism>
<dbReference type="Pfam" id="PF09521">
    <property type="entry name" value="RE_NgoPII"/>
    <property type="match status" value="1"/>
</dbReference>
<dbReference type="REBASE" id="444892">
    <property type="entry name" value="Ftu758ORF6185P"/>
</dbReference>
<keyword evidence="1" id="KW-0540">Nuclease</keyword>
<proteinExistence type="predicted"/>
<dbReference type="KEGG" id="ftc:DA46_869"/>
<dbReference type="OMA" id="GMWGIEN"/>
<reference evidence="1" key="2">
    <citation type="submission" date="2020-02" db="EMBL/GenBank/DDBJ databases">
        <title>Using affinity propagation clustering for identifying bacterial clades and subclades with whole-genome sequences of Francisella tularensis.</title>
        <authorList>
            <person name="Homeier-Bachmann T."/>
            <person name="Abdel-Glil M.Y."/>
            <person name="Hackbart A."/>
            <person name="Hotzel H."/>
            <person name="Tomaso H."/>
        </authorList>
    </citation>
    <scope>NUCLEOTIDE SEQUENCE</scope>
    <source>
        <strain evidence="1">15T0085</strain>
    </source>
</reference>
<dbReference type="InterPro" id="IPR019046">
    <property type="entry name" value="Restrct_endonuc_II_NgoPII"/>
</dbReference>
<dbReference type="HOGENOM" id="CLU_085317_0_0_6"/>
<dbReference type="GO" id="GO:0009036">
    <property type="term" value="F:type II site-specific deoxyribonuclease activity"/>
    <property type="evidence" value="ECO:0007669"/>
    <property type="project" value="InterPro"/>
</dbReference>
<dbReference type="GO" id="GO:0009307">
    <property type="term" value="P:DNA restriction-modification system"/>
    <property type="evidence" value="ECO:0007669"/>
    <property type="project" value="InterPro"/>
</dbReference>
<dbReference type="GO" id="GO:0003677">
    <property type="term" value="F:DNA binding"/>
    <property type="evidence" value="ECO:0007669"/>
    <property type="project" value="InterPro"/>
</dbReference>
<keyword evidence="1" id="KW-0255">Endonuclease</keyword>
<dbReference type="KEGG" id="ftv:CH67_125"/>
<evidence type="ECO:0000313" key="1">
    <source>
        <dbReference type="EMBL" id="NDS68123.1"/>
    </source>
</evidence>
<comment type="caution">
    <text evidence="1">The sequence shown here is derived from an EMBL/GenBank/DDBJ whole genome shotgun (WGS) entry which is preliminary data.</text>
</comment>
<reference evidence="1" key="1">
    <citation type="submission" date="2019-08" db="EMBL/GenBank/DDBJ databases">
        <authorList>
            <person name="Busch A."/>
        </authorList>
    </citation>
    <scope>NUCLEOTIDE SEQUENCE</scope>
    <source>
        <strain evidence="1">15T0085</strain>
    </source>
</reference>
<protein>
    <submittedName>
        <fullName evidence="1">NgoPII family restriction endonuclease</fullName>
    </submittedName>
</protein>
<gene>
    <name evidence="1" type="ORF">FWI86_03305</name>
</gene>
<keyword evidence="1" id="KW-0378">Hydrolase</keyword>
<dbReference type="EMBL" id="JAAGJP010000015">
    <property type="protein sequence ID" value="NDS68123.1"/>
    <property type="molecule type" value="Genomic_DNA"/>
</dbReference>
<dbReference type="KEGG" id="ftz:CH68_2010"/>
<accession>A0A0B3VF30</accession>